<dbReference type="STRING" id="161896.UL81_02230"/>
<gene>
    <name evidence="1" type="ORF">UL81_02230</name>
</gene>
<dbReference type="SUPFAM" id="SSF81301">
    <property type="entry name" value="Nucleotidyltransferase"/>
    <property type="match status" value="1"/>
</dbReference>
<protein>
    <submittedName>
        <fullName evidence="1">Nucleotidyltransferase family protein</fullName>
    </submittedName>
</protein>
<accession>A0A0F6QUU3</accession>
<dbReference type="KEGG" id="ccj:UL81_02230"/>
<reference evidence="1 2" key="1">
    <citation type="journal article" date="2015" name="Genome Announc.">
        <title>Complete Genome Sequence of Corynebacterium camporealensis DSM 44610, Isolated from the Milk of a Manchega Sheep with Subclinical Mastitis.</title>
        <authorList>
            <person name="Ruckert C."/>
            <person name="Albersmeier A."/>
            <person name="Winkler A."/>
            <person name="Tauch A."/>
        </authorList>
    </citation>
    <scope>NUCLEOTIDE SEQUENCE [LARGE SCALE GENOMIC DNA]</scope>
    <source>
        <strain evidence="1 2">DSM 44610</strain>
    </source>
</reference>
<dbReference type="AlphaFoldDB" id="A0A0F6QUU3"/>
<name>A0A0F6QUU3_9CORY</name>
<dbReference type="RefSeq" id="WP_035106649.1">
    <property type="nucleotide sequence ID" value="NZ_CP011311.1"/>
</dbReference>
<dbReference type="Gene3D" id="3.30.460.10">
    <property type="entry name" value="Beta Polymerase, domain 2"/>
    <property type="match status" value="1"/>
</dbReference>
<proteinExistence type="predicted"/>
<evidence type="ECO:0000313" key="1">
    <source>
        <dbReference type="EMBL" id="AKE38427.1"/>
    </source>
</evidence>
<dbReference type="GO" id="GO:0016740">
    <property type="term" value="F:transferase activity"/>
    <property type="evidence" value="ECO:0007669"/>
    <property type="project" value="UniProtKB-KW"/>
</dbReference>
<keyword evidence="1" id="KW-0808">Transferase</keyword>
<evidence type="ECO:0000313" key="2">
    <source>
        <dbReference type="Proteomes" id="UP000033566"/>
    </source>
</evidence>
<sequence>MLLQNPFATLAPTGVDSAVLSVLAGADNVFTPREVHFLAPSDASLSAIRNALVRLRDTGIVIEHSIGRSLGYSLNTEHILAPVVREISRAREVLLNNITAAINAWHREVTCILFGSAARNDMHTDSDIDLLFLVPEADDSFEEQLSSLCEAIHSWCGNEVNPLVLDYDHVADSPVLHEIWRDGIALVGDKQLLNELSSD</sequence>
<dbReference type="CDD" id="cd05403">
    <property type="entry name" value="NT_KNTase_like"/>
    <property type="match status" value="1"/>
</dbReference>
<dbReference type="InterPro" id="IPR041633">
    <property type="entry name" value="Polbeta"/>
</dbReference>
<dbReference type="EMBL" id="CP011311">
    <property type="protein sequence ID" value="AKE38427.1"/>
    <property type="molecule type" value="Genomic_DNA"/>
</dbReference>
<keyword evidence="2" id="KW-1185">Reference proteome</keyword>
<dbReference type="OrthoDB" id="3826063at2"/>
<dbReference type="Pfam" id="PF18765">
    <property type="entry name" value="Polbeta"/>
    <property type="match status" value="1"/>
</dbReference>
<dbReference type="InterPro" id="IPR043519">
    <property type="entry name" value="NT_sf"/>
</dbReference>
<organism evidence="1 2">
    <name type="scientific">Corynebacterium camporealensis</name>
    <dbReference type="NCBI Taxonomy" id="161896"/>
    <lineage>
        <taxon>Bacteria</taxon>
        <taxon>Bacillati</taxon>
        <taxon>Actinomycetota</taxon>
        <taxon>Actinomycetes</taxon>
        <taxon>Mycobacteriales</taxon>
        <taxon>Corynebacteriaceae</taxon>
        <taxon>Corynebacterium</taxon>
    </lineage>
</organism>
<dbReference type="HOGENOM" id="CLU_101755_0_0_11"/>
<dbReference type="PATRIC" id="fig|161896.4.peg.439"/>
<dbReference type="Proteomes" id="UP000033566">
    <property type="component" value="Chromosome"/>
</dbReference>